<feature type="non-terminal residue" evidence="1">
    <location>
        <position position="45"/>
    </location>
</feature>
<dbReference type="AlphaFoldDB" id="A0A6V8PBA6"/>
<evidence type="ECO:0000313" key="1">
    <source>
        <dbReference type="EMBL" id="GFP28146.1"/>
    </source>
</evidence>
<comment type="caution">
    <text evidence="1">The sequence shown here is derived from an EMBL/GenBank/DDBJ whole genome shotgun (WGS) entry which is preliminary data.</text>
</comment>
<dbReference type="Proteomes" id="UP000591948">
    <property type="component" value="Unassembled WGS sequence"/>
</dbReference>
<accession>A0A6V8PBA6</accession>
<protein>
    <submittedName>
        <fullName evidence="1">Uncharacterized protein</fullName>
    </submittedName>
</protein>
<reference evidence="1 2" key="1">
    <citation type="journal article" date="2020" name="Front. Microbiol.">
        <title>Single-cell genomics of novel Actinobacteria with the Wood-Ljungdahl pathway discovered in a serpentinizing system.</title>
        <authorList>
            <person name="Merino N."/>
            <person name="Kawai M."/>
            <person name="Boyd E.S."/>
            <person name="Colman D.R."/>
            <person name="McGlynn S.E."/>
            <person name="Nealson K.H."/>
            <person name="Kurokawa K."/>
            <person name="Hongoh Y."/>
        </authorList>
    </citation>
    <scope>NUCLEOTIDE SEQUENCE [LARGE SCALE GENOMIC DNA]</scope>
    <source>
        <strain evidence="1 2">S33</strain>
    </source>
</reference>
<gene>
    <name evidence="1" type="ORF">HKBW3S33_01563</name>
</gene>
<keyword evidence="2" id="KW-1185">Reference proteome</keyword>
<dbReference type="InterPro" id="IPR037233">
    <property type="entry name" value="CcmK-like_sf"/>
</dbReference>
<evidence type="ECO:0000313" key="2">
    <source>
        <dbReference type="Proteomes" id="UP000591948"/>
    </source>
</evidence>
<name>A0A6V8PBA6_9ACTN</name>
<sequence length="45" mass="5085">MVVGTDLPKFQLRTFVFIDRMQPQFAAFEGTMVHGEIPVEGMAEL</sequence>
<organism evidence="1 2">
    <name type="scientific">Candidatus Hakubella thermalkaliphila</name>
    <dbReference type="NCBI Taxonomy" id="2754717"/>
    <lineage>
        <taxon>Bacteria</taxon>
        <taxon>Bacillati</taxon>
        <taxon>Actinomycetota</taxon>
        <taxon>Actinomycetota incertae sedis</taxon>
        <taxon>Candidatus Hakubellales</taxon>
        <taxon>Candidatus Hakubellaceae</taxon>
        <taxon>Candidatus Hakubella</taxon>
    </lineage>
</organism>
<proteinExistence type="predicted"/>
<dbReference type="EMBL" id="BLRY01000125">
    <property type="protein sequence ID" value="GFP28146.1"/>
    <property type="molecule type" value="Genomic_DNA"/>
</dbReference>
<dbReference type="Gene3D" id="3.30.70.1710">
    <property type="match status" value="1"/>
</dbReference>